<evidence type="ECO:0000256" key="2">
    <source>
        <dbReference type="SAM" id="Coils"/>
    </source>
</evidence>
<evidence type="ECO:0000256" key="3">
    <source>
        <dbReference type="SAM" id="MobiDB-lite"/>
    </source>
</evidence>
<feature type="compositionally biased region" description="Pro residues" evidence="3">
    <location>
        <begin position="1004"/>
        <end position="1016"/>
    </location>
</feature>
<proteinExistence type="predicted"/>
<evidence type="ECO:0000256" key="1">
    <source>
        <dbReference type="PROSITE-ProRule" id="PRU00723"/>
    </source>
</evidence>
<name>A0ABR3GJX7_9PEZI</name>
<feature type="region of interest" description="Disordered" evidence="3">
    <location>
        <begin position="507"/>
        <end position="526"/>
    </location>
</feature>
<keyword evidence="1" id="KW-0479">Metal-binding</keyword>
<evidence type="ECO:0000313" key="5">
    <source>
        <dbReference type="EMBL" id="KAL0636234.1"/>
    </source>
</evidence>
<dbReference type="EMBL" id="JBBBZM010000054">
    <property type="protein sequence ID" value="KAL0636234.1"/>
    <property type="molecule type" value="Genomic_DNA"/>
</dbReference>
<dbReference type="InterPro" id="IPR000571">
    <property type="entry name" value="Znf_CCCH"/>
</dbReference>
<organism evidence="5 6">
    <name type="scientific">Discina gigas</name>
    <dbReference type="NCBI Taxonomy" id="1032678"/>
    <lineage>
        <taxon>Eukaryota</taxon>
        <taxon>Fungi</taxon>
        <taxon>Dikarya</taxon>
        <taxon>Ascomycota</taxon>
        <taxon>Pezizomycotina</taxon>
        <taxon>Pezizomycetes</taxon>
        <taxon>Pezizales</taxon>
        <taxon>Discinaceae</taxon>
        <taxon>Discina</taxon>
    </lineage>
</organism>
<keyword evidence="1" id="KW-0862">Zinc</keyword>
<protein>
    <recommendedName>
        <fullName evidence="4">C3H1-type domain-containing protein</fullName>
    </recommendedName>
</protein>
<feature type="region of interest" description="Disordered" evidence="3">
    <location>
        <begin position="709"/>
        <end position="745"/>
    </location>
</feature>
<sequence length="1033" mass="112158">MAELTIDLESSTFLEVTPFASSFSNTLVETTFSPIPITLDTEASVLLPFPRTLRSSRREGKTRVKKKPSAAMIFLGHFEEASAAQESERDEDLDANSLIAEQTLVFDTIGSELKEKNKDIGMVHGVREPEEVQTRIGPITTEHFVERLDTSATVSEELPRIAIGKTPVFKAEDQHFKELPEVVLTRYPRMAKYLSTLPTPEVVPAPEPLREKITWPIARIPPQEIDEDGVRTTESESPVDVTPEGGITKSGDGAKTPIFELIPRKSRRKAVRVQGNTVESKKLPTINLPDIEPVKPVSQRPRLPERYAIPVTSRASESAAQNPTDILGHGVLETGRTKEELLMEQLALIDERFSRESVAHPDDEMPVFSLSHTGSSAETNIRSSTSPAVGETSITARNMSTQANTSPQTPKKSDEVGLEDPERFRRSMGPSPSPHTTHVGDIPTTSSAENFSGGLTNNTGTGKGGQKTAEWAITAGNWLNKFAGSTKPTPALQLRSKPSVLARMHSATSSTSANGEMNTADTDDVAPGEWIKPVGLNKKPVKPKIGITAELAPLLFQPTPAPIVRSMVETVAVNATGGAHQWTKVVANQSNNQYSKSIFPEPGTHIERAALDVTRLGSNTTKTSSVGPTIEAEESARAKEKEKVVMEWRDRGFTEVGRMGETGSPALDKKQVGEQMQKQSGAAVFRSDSSESGVGGSVRFGEKRWITPREGGLFASPPRVQPVNRKAQEARMTSRDPSPVGVRNRVVFGRGTSPVPIQSPVRQQEQQPVDPNVQELANILKTLQTTQPKASAKSIKANDSFAKSWQNFFPAQAPKGSQAPISQAPVAREVLVVSPMPAVRQTPIVSQAPVARQTPLAREASRAPAASITPLAPSTGPRRLVDVAPPAPSAYVRKLCPLFFAGHCALGKSCSDLHPNYDSQSGNFVDRRFATPEVFRKEAMTRAEKEKERNEALEALIKQSRDEADKKCYDSGSATRMKNPNIRVAAGITVGKNAKGEMDWIISNPPPQPKPTPSPDKPNDGSGGSIRARKHHR</sequence>
<feature type="region of interest" description="Disordered" evidence="3">
    <location>
        <begin position="618"/>
        <end position="638"/>
    </location>
</feature>
<feature type="compositionally biased region" description="Polar residues" evidence="3">
    <location>
        <begin position="507"/>
        <end position="520"/>
    </location>
</feature>
<gene>
    <name evidence="5" type="ORF">Q9L58_004795</name>
</gene>
<keyword evidence="6" id="KW-1185">Reference proteome</keyword>
<keyword evidence="2" id="KW-0175">Coiled coil</keyword>
<feature type="compositionally biased region" description="Polar residues" evidence="3">
    <location>
        <begin position="370"/>
        <end position="410"/>
    </location>
</feature>
<dbReference type="Proteomes" id="UP001447188">
    <property type="component" value="Unassembled WGS sequence"/>
</dbReference>
<reference evidence="5 6" key="1">
    <citation type="submission" date="2024-02" db="EMBL/GenBank/DDBJ databases">
        <title>Discinaceae phylogenomics.</title>
        <authorList>
            <person name="Dirks A.C."/>
            <person name="James T.Y."/>
        </authorList>
    </citation>
    <scope>NUCLEOTIDE SEQUENCE [LARGE SCALE GENOMIC DNA]</scope>
    <source>
        <strain evidence="5 6">ACD0624</strain>
    </source>
</reference>
<dbReference type="PROSITE" id="PS50103">
    <property type="entry name" value="ZF_C3H1"/>
    <property type="match status" value="1"/>
</dbReference>
<evidence type="ECO:0000259" key="4">
    <source>
        <dbReference type="PROSITE" id="PS50103"/>
    </source>
</evidence>
<comment type="caution">
    <text evidence="5">The sequence shown here is derived from an EMBL/GenBank/DDBJ whole genome shotgun (WGS) entry which is preliminary data.</text>
</comment>
<feature type="compositionally biased region" description="Polar residues" evidence="3">
    <location>
        <begin position="618"/>
        <end position="627"/>
    </location>
</feature>
<feature type="zinc finger region" description="C3H1-type" evidence="1">
    <location>
        <begin position="890"/>
        <end position="917"/>
    </location>
</feature>
<feature type="domain" description="C3H1-type" evidence="4">
    <location>
        <begin position="890"/>
        <end position="917"/>
    </location>
</feature>
<evidence type="ECO:0000313" key="6">
    <source>
        <dbReference type="Proteomes" id="UP001447188"/>
    </source>
</evidence>
<feature type="coiled-coil region" evidence="2">
    <location>
        <begin position="936"/>
        <end position="963"/>
    </location>
</feature>
<feature type="region of interest" description="Disordered" evidence="3">
    <location>
        <begin position="996"/>
        <end position="1033"/>
    </location>
</feature>
<feature type="compositionally biased region" description="Basic and acidic residues" evidence="3">
    <location>
        <begin position="411"/>
        <end position="425"/>
    </location>
</feature>
<keyword evidence="1" id="KW-0863">Zinc-finger</keyword>
<feature type="region of interest" description="Disordered" evidence="3">
    <location>
        <begin position="364"/>
        <end position="467"/>
    </location>
</feature>
<feature type="region of interest" description="Disordered" evidence="3">
    <location>
        <begin position="227"/>
        <end position="259"/>
    </location>
</feature>
<accession>A0ABR3GJX7</accession>